<keyword evidence="7" id="KW-1015">Disulfide bond</keyword>
<comment type="caution">
    <text evidence="9">The sequence shown here is derived from an EMBL/GenBank/DDBJ whole genome shotgun (WGS) entry which is preliminary data.</text>
</comment>
<dbReference type="InterPro" id="IPR020864">
    <property type="entry name" value="MACPF"/>
</dbReference>
<sequence length="74" mass="8731">TYHLLIIRNENNAPEYLPLSENFWKDLSALPSTYDPSAYRFFIQRYGTHYMEEGSLGGQYRALLELDASYMKEM</sequence>
<dbReference type="PROSITE" id="PS51412">
    <property type="entry name" value="MACPF_2"/>
    <property type="match status" value="1"/>
</dbReference>
<dbReference type="GO" id="GO:0005576">
    <property type="term" value="C:extracellular region"/>
    <property type="evidence" value="ECO:0007669"/>
    <property type="project" value="UniProtKB-SubCell"/>
</dbReference>
<dbReference type="PANTHER" id="PTHR45742:SF2">
    <property type="entry name" value="COMPLEMENT COMPONENT C7"/>
    <property type="match status" value="1"/>
</dbReference>
<dbReference type="Pfam" id="PF01823">
    <property type="entry name" value="MACPF"/>
    <property type="match status" value="1"/>
</dbReference>
<evidence type="ECO:0000313" key="9">
    <source>
        <dbReference type="EMBL" id="KAL0162851.1"/>
    </source>
</evidence>
<dbReference type="PANTHER" id="PTHR45742">
    <property type="entry name" value="COMPLEMENT COMPONENT C6"/>
    <property type="match status" value="1"/>
</dbReference>
<evidence type="ECO:0000256" key="3">
    <source>
        <dbReference type="ARBA" id="ARBA00009214"/>
    </source>
</evidence>
<reference evidence="9 10" key="1">
    <citation type="submission" date="2024-05" db="EMBL/GenBank/DDBJ databases">
        <title>Genome sequencing and assembly of Indian major carp, Cirrhinus mrigala (Hamilton, 1822).</title>
        <authorList>
            <person name="Mohindra V."/>
            <person name="Chowdhury L.M."/>
            <person name="Lal K."/>
            <person name="Jena J.K."/>
        </authorList>
    </citation>
    <scope>NUCLEOTIDE SEQUENCE [LARGE SCALE GENOMIC DNA]</scope>
    <source>
        <strain evidence="9">CM1030</strain>
        <tissue evidence="9">Blood</tissue>
    </source>
</reference>
<keyword evidence="4" id="KW-0964">Secreted</keyword>
<keyword evidence="5" id="KW-0204">Cytolysis</keyword>
<dbReference type="Proteomes" id="UP001529510">
    <property type="component" value="Unassembled WGS sequence"/>
</dbReference>
<evidence type="ECO:0000256" key="5">
    <source>
        <dbReference type="ARBA" id="ARBA00022852"/>
    </source>
</evidence>
<protein>
    <recommendedName>
        <fullName evidence="8">MACPF domain-containing protein</fullName>
    </recommendedName>
</protein>
<evidence type="ECO:0000256" key="4">
    <source>
        <dbReference type="ARBA" id="ARBA00022525"/>
    </source>
</evidence>
<evidence type="ECO:0000313" key="10">
    <source>
        <dbReference type="Proteomes" id="UP001529510"/>
    </source>
</evidence>
<proteinExistence type="inferred from homology"/>
<dbReference type="EMBL" id="JAMKFB020000021">
    <property type="protein sequence ID" value="KAL0162851.1"/>
    <property type="molecule type" value="Genomic_DNA"/>
</dbReference>
<evidence type="ECO:0000256" key="7">
    <source>
        <dbReference type="ARBA" id="ARBA00023157"/>
    </source>
</evidence>
<evidence type="ECO:0000256" key="2">
    <source>
        <dbReference type="ARBA" id="ARBA00004613"/>
    </source>
</evidence>
<accession>A0ABD0NNN3</accession>
<dbReference type="GO" id="GO:0016020">
    <property type="term" value="C:membrane"/>
    <property type="evidence" value="ECO:0007669"/>
    <property type="project" value="UniProtKB-SubCell"/>
</dbReference>
<gene>
    <name evidence="9" type="ORF">M9458_042247</name>
</gene>
<organism evidence="9 10">
    <name type="scientific">Cirrhinus mrigala</name>
    <name type="common">Mrigala</name>
    <dbReference type="NCBI Taxonomy" id="683832"/>
    <lineage>
        <taxon>Eukaryota</taxon>
        <taxon>Metazoa</taxon>
        <taxon>Chordata</taxon>
        <taxon>Craniata</taxon>
        <taxon>Vertebrata</taxon>
        <taxon>Euteleostomi</taxon>
        <taxon>Actinopterygii</taxon>
        <taxon>Neopterygii</taxon>
        <taxon>Teleostei</taxon>
        <taxon>Ostariophysi</taxon>
        <taxon>Cypriniformes</taxon>
        <taxon>Cyprinidae</taxon>
        <taxon>Labeoninae</taxon>
        <taxon>Labeonini</taxon>
        <taxon>Cirrhinus</taxon>
    </lineage>
</organism>
<evidence type="ECO:0000256" key="6">
    <source>
        <dbReference type="ARBA" id="ARBA00023136"/>
    </source>
</evidence>
<evidence type="ECO:0000256" key="1">
    <source>
        <dbReference type="ARBA" id="ARBA00004370"/>
    </source>
</evidence>
<feature type="non-terminal residue" evidence="9">
    <location>
        <position position="74"/>
    </location>
</feature>
<dbReference type="PROSITE" id="PS00279">
    <property type="entry name" value="MACPF_1"/>
    <property type="match status" value="1"/>
</dbReference>
<keyword evidence="6" id="KW-0472">Membrane</keyword>
<comment type="subcellular location">
    <subcellularLocation>
        <location evidence="1">Membrane</location>
    </subcellularLocation>
    <subcellularLocation>
        <location evidence="2">Secreted</location>
    </subcellularLocation>
</comment>
<evidence type="ECO:0000259" key="8">
    <source>
        <dbReference type="PROSITE" id="PS51412"/>
    </source>
</evidence>
<feature type="non-terminal residue" evidence="9">
    <location>
        <position position="1"/>
    </location>
</feature>
<dbReference type="AlphaFoldDB" id="A0ABD0NNN3"/>
<comment type="similarity">
    <text evidence="3">Belongs to the complement C6/C7/C8/C9 family.</text>
</comment>
<dbReference type="InterPro" id="IPR020863">
    <property type="entry name" value="MACPF_CS"/>
</dbReference>
<feature type="domain" description="MACPF" evidence="8">
    <location>
        <begin position="1"/>
        <end position="74"/>
    </location>
</feature>
<keyword evidence="10" id="KW-1185">Reference proteome</keyword>
<dbReference type="GO" id="GO:0031640">
    <property type="term" value="P:killing of cells of another organism"/>
    <property type="evidence" value="ECO:0007669"/>
    <property type="project" value="UniProtKB-KW"/>
</dbReference>
<name>A0ABD0NNN3_CIRMR</name>